<keyword evidence="5 10" id="KW-0812">Transmembrane</keyword>
<dbReference type="NCBIfam" id="TIGR00916">
    <property type="entry name" value="2A0604s01"/>
    <property type="match status" value="1"/>
</dbReference>
<keyword evidence="6" id="KW-0653">Protein transport</keyword>
<evidence type="ECO:0000256" key="7">
    <source>
        <dbReference type="ARBA" id="ARBA00022989"/>
    </source>
</evidence>
<dbReference type="GO" id="GO:0006886">
    <property type="term" value="P:intracellular protein transport"/>
    <property type="evidence" value="ECO:0007669"/>
    <property type="project" value="InterPro"/>
</dbReference>
<dbReference type="InterPro" id="IPR022646">
    <property type="entry name" value="SecD/SecF_CS"/>
</dbReference>
<dbReference type="Gene3D" id="1.20.1640.10">
    <property type="entry name" value="Multidrug efflux transporter AcrB transmembrane domain"/>
    <property type="match status" value="1"/>
</dbReference>
<evidence type="ECO:0000256" key="2">
    <source>
        <dbReference type="ARBA" id="ARBA00015792"/>
    </source>
</evidence>
<feature type="transmembrane region" description="Helical" evidence="10">
    <location>
        <begin position="164"/>
        <end position="185"/>
    </location>
</feature>
<feature type="transmembrane region" description="Helical" evidence="10">
    <location>
        <begin position="191"/>
        <end position="212"/>
    </location>
</feature>
<feature type="transmembrane region" description="Helical" evidence="10">
    <location>
        <begin position="233"/>
        <end position="259"/>
    </location>
</feature>
<keyword evidence="7 10" id="KW-1133">Transmembrane helix</keyword>
<evidence type="ECO:0000256" key="5">
    <source>
        <dbReference type="ARBA" id="ARBA00022692"/>
    </source>
</evidence>
<dbReference type="InterPro" id="IPR005665">
    <property type="entry name" value="SecF_bac"/>
</dbReference>
<dbReference type="InterPro" id="IPR055344">
    <property type="entry name" value="SecD_SecF_C_bact"/>
</dbReference>
<dbReference type="FunFam" id="1.20.1640.10:FF:000024">
    <property type="entry name" value="Multifunctional fusion protein"/>
    <property type="match status" value="1"/>
</dbReference>
<dbReference type="GO" id="GO:0015450">
    <property type="term" value="F:protein-transporting ATPase activity"/>
    <property type="evidence" value="ECO:0007669"/>
    <property type="project" value="InterPro"/>
</dbReference>
<proteinExistence type="inferred from homology"/>
<comment type="subcellular location">
    <subcellularLocation>
        <location evidence="1">Cell membrane</location>
        <topology evidence="1">Multi-pass membrane protein</topology>
    </subcellularLocation>
</comment>
<dbReference type="Pfam" id="PF07549">
    <property type="entry name" value="Sec_GG"/>
    <property type="match status" value="1"/>
</dbReference>
<feature type="transmembrane region" description="Helical" evidence="10">
    <location>
        <begin position="136"/>
        <end position="157"/>
    </location>
</feature>
<dbReference type="PRINTS" id="PR01755">
    <property type="entry name" value="SECFTRNLCASE"/>
</dbReference>
<feature type="domain" description="Protein export membrane protein SecD/SecF C-terminal" evidence="11">
    <location>
        <begin position="116"/>
        <end position="295"/>
    </location>
</feature>
<evidence type="ECO:0000313" key="12">
    <source>
        <dbReference type="EMBL" id="VAX04588.1"/>
    </source>
</evidence>
<keyword evidence="8" id="KW-0811">Translocation</keyword>
<evidence type="ECO:0000256" key="4">
    <source>
        <dbReference type="ARBA" id="ARBA00022475"/>
    </source>
</evidence>
<dbReference type="InterPro" id="IPR048634">
    <property type="entry name" value="SecD_SecF_C"/>
</dbReference>
<dbReference type="PANTHER" id="PTHR30081:SF8">
    <property type="entry name" value="PROTEIN TRANSLOCASE SUBUNIT SECF"/>
    <property type="match status" value="1"/>
</dbReference>
<dbReference type="InterPro" id="IPR022645">
    <property type="entry name" value="SecD/SecF_bac"/>
</dbReference>
<keyword evidence="4" id="KW-1003">Cell membrane</keyword>
<dbReference type="Pfam" id="PF02355">
    <property type="entry name" value="SecD_SecF_C"/>
    <property type="match status" value="1"/>
</dbReference>
<name>A0A3B1AZC8_9ZZZZ</name>
<dbReference type="PANTHER" id="PTHR30081">
    <property type="entry name" value="PROTEIN-EXPORT MEMBRANE PROTEIN SEC"/>
    <property type="match status" value="1"/>
</dbReference>
<dbReference type="GO" id="GO:0005886">
    <property type="term" value="C:plasma membrane"/>
    <property type="evidence" value="ECO:0007669"/>
    <property type="project" value="UniProtKB-SubCell"/>
</dbReference>
<dbReference type="InterPro" id="IPR022813">
    <property type="entry name" value="SecD/SecF_arch_bac"/>
</dbReference>
<keyword evidence="9 10" id="KW-0472">Membrane</keyword>
<organism evidence="12">
    <name type="scientific">hydrothermal vent metagenome</name>
    <dbReference type="NCBI Taxonomy" id="652676"/>
    <lineage>
        <taxon>unclassified sequences</taxon>
        <taxon>metagenomes</taxon>
        <taxon>ecological metagenomes</taxon>
    </lineage>
</organism>
<evidence type="ECO:0000256" key="3">
    <source>
        <dbReference type="ARBA" id="ARBA00022448"/>
    </source>
</evidence>
<keyword evidence="3" id="KW-0813">Transport</keyword>
<evidence type="ECO:0000256" key="1">
    <source>
        <dbReference type="ARBA" id="ARBA00004651"/>
    </source>
</evidence>
<evidence type="ECO:0000256" key="6">
    <source>
        <dbReference type="ARBA" id="ARBA00022927"/>
    </source>
</evidence>
<feature type="transmembrane region" description="Helical" evidence="10">
    <location>
        <begin position="20"/>
        <end position="38"/>
    </location>
</feature>
<reference evidence="12" key="1">
    <citation type="submission" date="2018-06" db="EMBL/GenBank/DDBJ databases">
        <authorList>
            <person name="Zhirakovskaya E."/>
        </authorList>
    </citation>
    <scope>NUCLEOTIDE SEQUENCE</scope>
</reference>
<evidence type="ECO:0000256" key="10">
    <source>
        <dbReference type="SAM" id="Phobius"/>
    </source>
</evidence>
<dbReference type="EMBL" id="UOFW01000098">
    <property type="protein sequence ID" value="VAX04588.1"/>
    <property type="molecule type" value="Genomic_DNA"/>
</dbReference>
<protein>
    <recommendedName>
        <fullName evidence="2">Protein translocase subunit SecF</fullName>
    </recommendedName>
</protein>
<evidence type="ECO:0000256" key="9">
    <source>
        <dbReference type="ARBA" id="ARBA00023136"/>
    </source>
</evidence>
<dbReference type="HAMAP" id="MF_01464_B">
    <property type="entry name" value="SecF_B"/>
    <property type="match status" value="1"/>
</dbReference>
<evidence type="ECO:0000256" key="8">
    <source>
        <dbReference type="ARBA" id="ARBA00023010"/>
    </source>
</evidence>
<sequence length="314" mass="34716">MLLKLVPENTHIKFINYRKFAYVLSVLMVVAAFGMYFSKGLNFGIDFEGGIMIEIGTEGPADIGAIRSAMSSLNMGDVKVQEFGAANDVLIRLEHQESLSVDEVVEKVRHILPSAIDGEISYRRTETVGSTVSGELISDGIMAVVLAIGAVLIYIWFRFEWQFGMGAVIALVHDVILTIGMFSLTGLEFNLSTIAAILTIVGYSLNDTVVVYDRIRENLRKYRKMPMVDLLTLSINDTLSRTVMTSVTTLIALFSLFFLGGEGLHGFSAAMIWGVFVGTYSSIFIAAPVLLWVEMRREPYDIDDNGNMEILPPN</sequence>
<evidence type="ECO:0000259" key="11">
    <source>
        <dbReference type="Pfam" id="PF02355"/>
    </source>
</evidence>
<dbReference type="NCBIfam" id="TIGR00966">
    <property type="entry name" value="transloc_SecF"/>
    <property type="match status" value="1"/>
</dbReference>
<feature type="transmembrane region" description="Helical" evidence="10">
    <location>
        <begin position="271"/>
        <end position="293"/>
    </location>
</feature>
<gene>
    <name evidence="12" type="ORF">MNBD_ALPHA03-984</name>
</gene>
<dbReference type="SUPFAM" id="SSF82866">
    <property type="entry name" value="Multidrug efflux transporter AcrB transmembrane domain"/>
    <property type="match status" value="1"/>
</dbReference>
<dbReference type="AlphaFoldDB" id="A0A3B1AZC8"/>
<accession>A0A3B1AZC8</accession>